<feature type="domain" description="PapC-like C-terminal" evidence="2">
    <location>
        <begin position="708"/>
        <end position="768"/>
    </location>
</feature>
<evidence type="ECO:0000313" key="4">
    <source>
        <dbReference type="Proteomes" id="UP000219374"/>
    </source>
</evidence>
<keyword evidence="1" id="KW-0732">Signal</keyword>
<evidence type="ECO:0000256" key="1">
    <source>
        <dbReference type="SAM" id="SignalP"/>
    </source>
</evidence>
<keyword evidence="4" id="KW-1185">Reference proteome</keyword>
<feature type="signal peptide" evidence="1">
    <location>
        <begin position="1"/>
        <end position="26"/>
    </location>
</feature>
<proteinExistence type="predicted"/>
<dbReference type="Pfam" id="PF13953">
    <property type="entry name" value="PapC_C"/>
    <property type="match status" value="1"/>
</dbReference>
<dbReference type="PANTHER" id="PTHR30451">
    <property type="entry name" value="OUTER MEMBRANE USHER PROTEIN"/>
    <property type="match status" value="1"/>
</dbReference>
<dbReference type="EMBL" id="OCND01000014">
    <property type="protein sequence ID" value="SOD57504.1"/>
    <property type="molecule type" value="Genomic_DNA"/>
</dbReference>
<name>A0A286DFZ6_9GAMM</name>
<reference evidence="3 4" key="1">
    <citation type="submission" date="2017-09" db="EMBL/GenBank/DDBJ databases">
        <authorList>
            <person name="Ehlers B."/>
            <person name="Leendertz F.H."/>
        </authorList>
    </citation>
    <scope>NUCLEOTIDE SEQUENCE [LARGE SCALE GENOMIC DNA]</scope>
    <source>
        <strain evidence="3 4">CGMCC 1.10978</strain>
    </source>
</reference>
<evidence type="ECO:0000313" key="3">
    <source>
        <dbReference type="EMBL" id="SOD57504.1"/>
    </source>
</evidence>
<dbReference type="Gene3D" id="2.60.40.3110">
    <property type="match status" value="1"/>
</dbReference>
<dbReference type="Pfam" id="PF00577">
    <property type="entry name" value="Usher"/>
    <property type="match status" value="2"/>
</dbReference>
<dbReference type="GO" id="GO:0009279">
    <property type="term" value="C:cell outer membrane"/>
    <property type="evidence" value="ECO:0007669"/>
    <property type="project" value="TreeGrafter"/>
</dbReference>
<feature type="chain" id="PRO_5012583527" evidence="1">
    <location>
        <begin position="27"/>
        <end position="788"/>
    </location>
</feature>
<evidence type="ECO:0000259" key="2">
    <source>
        <dbReference type="Pfam" id="PF13953"/>
    </source>
</evidence>
<dbReference type="InterPro" id="IPR000015">
    <property type="entry name" value="Fimb_usher"/>
</dbReference>
<dbReference type="InterPro" id="IPR042186">
    <property type="entry name" value="FimD_plug_dom"/>
</dbReference>
<dbReference type="Gene3D" id="2.60.40.2610">
    <property type="entry name" value="Outer membrane usher protein FimD, plug domain"/>
    <property type="match status" value="1"/>
</dbReference>
<dbReference type="Proteomes" id="UP000219374">
    <property type="component" value="Unassembled WGS sequence"/>
</dbReference>
<dbReference type="PANTHER" id="PTHR30451:SF5">
    <property type="entry name" value="SLR0019 PROTEIN"/>
    <property type="match status" value="1"/>
</dbReference>
<dbReference type="AlphaFoldDB" id="A0A286DFZ6"/>
<dbReference type="GO" id="GO:0009297">
    <property type="term" value="P:pilus assembly"/>
    <property type="evidence" value="ECO:0007669"/>
    <property type="project" value="InterPro"/>
</dbReference>
<dbReference type="Gene3D" id="2.60.40.2070">
    <property type="match status" value="1"/>
</dbReference>
<dbReference type="InterPro" id="IPR025949">
    <property type="entry name" value="PapC-like_C"/>
</dbReference>
<accession>A0A286DFZ6</accession>
<protein>
    <submittedName>
        <fullName evidence="3">Outer membrane usher protein</fullName>
    </submittedName>
</protein>
<organism evidence="3 4">
    <name type="scientific">Pseudoxanthomonas wuyuanensis</name>
    <dbReference type="NCBI Taxonomy" id="1073196"/>
    <lineage>
        <taxon>Bacteria</taxon>
        <taxon>Pseudomonadati</taxon>
        <taxon>Pseudomonadota</taxon>
        <taxon>Gammaproteobacteria</taxon>
        <taxon>Lysobacterales</taxon>
        <taxon>Lysobacteraceae</taxon>
        <taxon>Pseudoxanthomonas</taxon>
    </lineage>
</organism>
<gene>
    <name evidence="3" type="ORF">SAMN06296416_11415</name>
</gene>
<dbReference type="InterPro" id="IPR043142">
    <property type="entry name" value="PapC-like_C_sf"/>
</dbReference>
<dbReference type="GO" id="GO:0015473">
    <property type="term" value="F:fimbrial usher porin activity"/>
    <property type="evidence" value="ECO:0007669"/>
    <property type="project" value="InterPro"/>
</dbReference>
<sequence length="788" mass="84386">MKRKNSPCRWLPLLASALLYADPAEAGTILAQPVPDRSEPTTDSAMPLYLEVVLNRTPLAGLYPFFLIDGRLHASVETLRRLGFELSAHEAEERLDLAAIAGVAVSYEPNLQRASIDAPLDRLSLATTVLNAPATDIPRASASPGLLLNYDLYASHDGDAGTATAFAELRAFGGRAGVFSQTAVTRAYRAQGQSWRGESVRLDSRWQQSFPESMLTLSVGDTFSGYLNWTRPVRMGGVQLGRNFGLQPYRITAPLPAFLGEASVPSAVELYVNGMKQYSGQVPAGPFQLTTLPSISGAGSAQLVVTDAYGRVSTIDFPFYAAQQLLAQGLSDWSASIGMVREDYGLRSFSYAGDPVASGNFRYGINDRWTLETHAETGGGLSNAGAGSVWLLGLAGVASASATRSRLDGDGGWQYALAYQWNNGRFNIALDTQRTRGAYRDIASLYGLRPARISERALVGMNGPRFGSLGLSYLRLAYPDQAPARYASAFWSRSFGNRWYASLSLNQNLDDNRDRNAYLGLAYSFDSRTSVNASLQRNGDRHSASVDVSRPVPGDGGFGWRAQLRNDDGRSGGLAEVGWLGDHGRLNAGAASFSGNGYGYASASGGLVLMGGQAFASRNISDAFAVVSTDGVPGVPVKLENRSIGATDARGMLLVTPLNAWQRNKLSIDPMDLPANMRVGQVELLATPSDRAGSLVHFAMTPVRAAVLVLVDEAGRPLPLGSQVTLLGSDLEAWVGHDGETYLDALQDRNTLQVRLPAGSCRARFDYPASAEGIARIGPLPCLMESAR</sequence>